<organism evidence="2 3">
    <name type="scientific">Porphyridium purpureum</name>
    <name type="common">Red alga</name>
    <name type="synonym">Porphyridium cruentum</name>
    <dbReference type="NCBI Taxonomy" id="35688"/>
    <lineage>
        <taxon>Eukaryota</taxon>
        <taxon>Rhodophyta</taxon>
        <taxon>Bangiophyceae</taxon>
        <taxon>Porphyridiales</taxon>
        <taxon>Porphyridiaceae</taxon>
        <taxon>Porphyridium</taxon>
    </lineage>
</organism>
<protein>
    <submittedName>
        <fullName evidence="2">Uncharacterized protein</fullName>
    </submittedName>
</protein>
<reference evidence="3" key="1">
    <citation type="journal article" date="2019" name="Nat. Commun.">
        <title>Expansion of phycobilisome linker gene families in mesophilic red algae.</title>
        <authorList>
            <person name="Lee J."/>
            <person name="Kim D."/>
            <person name="Bhattacharya D."/>
            <person name="Yoon H.S."/>
        </authorList>
    </citation>
    <scope>NUCLEOTIDE SEQUENCE [LARGE SCALE GENOMIC DNA]</scope>
    <source>
        <strain evidence="3">CCMP 1328</strain>
    </source>
</reference>
<comment type="caution">
    <text evidence="2">The sequence shown here is derived from an EMBL/GenBank/DDBJ whole genome shotgun (WGS) entry which is preliminary data.</text>
</comment>
<keyword evidence="3" id="KW-1185">Reference proteome</keyword>
<evidence type="ECO:0000313" key="2">
    <source>
        <dbReference type="EMBL" id="KAA8494771.1"/>
    </source>
</evidence>
<feature type="compositionally biased region" description="Basic residues" evidence="1">
    <location>
        <begin position="19"/>
        <end position="28"/>
    </location>
</feature>
<proteinExistence type="predicted"/>
<feature type="region of interest" description="Disordered" evidence="1">
    <location>
        <begin position="12"/>
        <end position="32"/>
    </location>
</feature>
<name>A0A5J4YTD7_PORPP</name>
<dbReference type="AlphaFoldDB" id="A0A5J4YTD7"/>
<dbReference type="Proteomes" id="UP000324585">
    <property type="component" value="Unassembled WGS sequence"/>
</dbReference>
<gene>
    <name evidence="2" type="ORF">FVE85_3012</name>
</gene>
<evidence type="ECO:0000313" key="3">
    <source>
        <dbReference type="Proteomes" id="UP000324585"/>
    </source>
</evidence>
<sequence>MRVSEIVRRCTGARGPSRASRRLMKRVRSRPDGVAVERRRELLPGDSDIPAEDEARRPRIVVDFDVEKATLMVNLWRKELRQEKSRMLREMRAQPDRSLVAAQGVFNTNEQSRLPNETRERKRTAQPEVIFDVNTAMSMIDLWRKEQRKESGPDEQADG</sequence>
<dbReference type="EMBL" id="VRMN01000004">
    <property type="protein sequence ID" value="KAA8494771.1"/>
    <property type="molecule type" value="Genomic_DNA"/>
</dbReference>
<accession>A0A5J4YTD7</accession>
<evidence type="ECO:0000256" key="1">
    <source>
        <dbReference type="SAM" id="MobiDB-lite"/>
    </source>
</evidence>